<protein>
    <submittedName>
        <fullName evidence="4">NUDIX domain-containing protein</fullName>
    </submittedName>
</protein>
<organism evidence="4 5">
    <name type="scientific">Mesonia sediminis</name>
    <dbReference type="NCBI Taxonomy" id="1703946"/>
    <lineage>
        <taxon>Bacteria</taxon>
        <taxon>Pseudomonadati</taxon>
        <taxon>Bacteroidota</taxon>
        <taxon>Flavobacteriia</taxon>
        <taxon>Flavobacteriales</taxon>
        <taxon>Flavobacteriaceae</taxon>
        <taxon>Mesonia</taxon>
    </lineage>
</organism>
<dbReference type="InterPro" id="IPR000086">
    <property type="entry name" value="NUDIX_hydrolase_dom"/>
</dbReference>
<dbReference type="CDD" id="cd18873">
    <property type="entry name" value="NUDIX_NadM_like"/>
    <property type="match status" value="1"/>
</dbReference>
<proteinExistence type="inferred from homology"/>
<name>A0ABW5SBP4_9FLAO</name>
<keyword evidence="5" id="KW-1185">Reference proteome</keyword>
<dbReference type="PANTHER" id="PTHR43736">
    <property type="entry name" value="ADP-RIBOSE PYROPHOSPHATASE"/>
    <property type="match status" value="1"/>
</dbReference>
<dbReference type="EMBL" id="JBHULZ010000023">
    <property type="protein sequence ID" value="MFD2697107.1"/>
    <property type="molecule type" value="Genomic_DNA"/>
</dbReference>
<dbReference type="InterPro" id="IPR015797">
    <property type="entry name" value="NUDIX_hydrolase-like_dom_sf"/>
</dbReference>
<dbReference type="PROSITE" id="PS00893">
    <property type="entry name" value="NUDIX_BOX"/>
    <property type="match status" value="1"/>
</dbReference>
<reference evidence="5" key="1">
    <citation type="journal article" date="2019" name="Int. J. Syst. Evol. Microbiol.">
        <title>The Global Catalogue of Microorganisms (GCM) 10K type strain sequencing project: providing services to taxonomists for standard genome sequencing and annotation.</title>
        <authorList>
            <consortium name="The Broad Institute Genomics Platform"/>
            <consortium name="The Broad Institute Genome Sequencing Center for Infectious Disease"/>
            <person name="Wu L."/>
            <person name="Ma J."/>
        </authorList>
    </citation>
    <scope>NUCLEOTIDE SEQUENCE [LARGE SCALE GENOMIC DNA]</scope>
    <source>
        <strain evidence="5">KCTC 42255</strain>
    </source>
</reference>
<comment type="caution">
    <text evidence="4">The sequence shown here is derived from an EMBL/GenBank/DDBJ whole genome shotgun (WGS) entry which is preliminary data.</text>
</comment>
<dbReference type="RefSeq" id="WP_379044354.1">
    <property type="nucleotide sequence ID" value="NZ_JBHULZ010000023.1"/>
</dbReference>
<sequence length="147" mass="16863">MSEDISITTDAVVFHKSNSDIYVLLIRRKNQPFKDAWALPGGFLEPKETLKYACARELEEETGLRIKNWTQTGIYDDVKRDPRKRIISIAFASLLTERPIAKAADDAKEVSWEILPIKEDISLAFDHQQIIEDAILKLNIQNEISYT</sequence>
<feature type="domain" description="Nudix hydrolase" evidence="3">
    <location>
        <begin position="4"/>
        <end position="139"/>
    </location>
</feature>
<evidence type="ECO:0000313" key="5">
    <source>
        <dbReference type="Proteomes" id="UP001597357"/>
    </source>
</evidence>
<dbReference type="PROSITE" id="PS51462">
    <property type="entry name" value="NUDIX"/>
    <property type="match status" value="1"/>
</dbReference>
<comment type="similarity">
    <text evidence="2">Belongs to the Nudix hydrolase family.</text>
</comment>
<evidence type="ECO:0000313" key="4">
    <source>
        <dbReference type="EMBL" id="MFD2697107.1"/>
    </source>
</evidence>
<dbReference type="Pfam" id="PF00293">
    <property type="entry name" value="NUDIX"/>
    <property type="match status" value="1"/>
</dbReference>
<evidence type="ECO:0000256" key="2">
    <source>
        <dbReference type="RuleBase" id="RU003476"/>
    </source>
</evidence>
<dbReference type="InterPro" id="IPR020084">
    <property type="entry name" value="NUDIX_hydrolase_CS"/>
</dbReference>
<dbReference type="Proteomes" id="UP001597357">
    <property type="component" value="Unassembled WGS sequence"/>
</dbReference>
<keyword evidence="1 2" id="KW-0378">Hydrolase</keyword>
<evidence type="ECO:0000259" key="3">
    <source>
        <dbReference type="PROSITE" id="PS51462"/>
    </source>
</evidence>
<dbReference type="SUPFAM" id="SSF55811">
    <property type="entry name" value="Nudix"/>
    <property type="match status" value="1"/>
</dbReference>
<gene>
    <name evidence="4" type="ORF">ACFSQ0_03810</name>
</gene>
<dbReference type="Gene3D" id="3.90.79.10">
    <property type="entry name" value="Nucleoside Triphosphate Pyrophosphohydrolase"/>
    <property type="match status" value="1"/>
</dbReference>
<dbReference type="PANTHER" id="PTHR43736:SF5">
    <property type="entry name" value="NUDIX HYDROLASE DOMAIN-CONTAINING PROTEIN"/>
    <property type="match status" value="1"/>
</dbReference>
<dbReference type="PRINTS" id="PR00502">
    <property type="entry name" value="NUDIXFAMILY"/>
</dbReference>
<accession>A0ABW5SBP4</accession>
<dbReference type="InterPro" id="IPR020476">
    <property type="entry name" value="Nudix_hydrolase"/>
</dbReference>
<evidence type="ECO:0000256" key="1">
    <source>
        <dbReference type="ARBA" id="ARBA00022801"/>
    </source>
</evidence>